<proteinExistence type="predicted"/>
<dbReference type="InterPro" id="IPR004840">
    <property type="entry name" value="Amino_acid_permease_CS"/>
</dbReference>
<dbReference type="InterPro" id="IPR004841">
    <property type="entry name" value="AA-permease/SLC12A_dom"/>
</dbReference>
<feature type="transmembrane region" description="Helical" evidence="7">
    <location>
        <begin position="241"/>
        <end position="264"/>
    </location>
</feature>
<dbReference type="PANTHER" id="PTHR43341:SF1">
    <property type="entry name" value="GENERAL AMINO-ACID PERMEASE GAP1"/>
    <property type="match status" value="1"/>
</dbReference>
<feature type="transmembrane region" description="Helical" evidence="7">
    <location>
        <begin position="193"/>
        <end position="214"/>
    </location>
</feature>
<evidence type="ECO:0000256" key="1">
    <source>
        <dbReference type="ARBA" id="ARBA00004141"/>
    </source>
</evidence>
<feature type="transmembrane region" description="Helical" evidence="7">
    <location>
        <begin position="375"/>
        <end position="394"/>
    </location>
</feature>
<organism evidence="9 10">
    <name type="scientific">Lachnellula cervina</name>
    <dbReference type="NCBI Taxonomy" id="1316786"/>
    <lineage>
        <taxon>Eukaryota</taxon>
        <taxon>Fungi</taxon>
        <taxon>Dikarya</taxon>
        <taxon>Ascomycota</taxon>
        <taxon>Pezizomycotina</taxon>
        <taxon>Leotiomycetes</taxon>
        <taxon>Helotiales</taxon>
        <taxon>Lachnaceae</taxon>
        <taxon>Lachnellula</taxon>
    </lineage>
</organism>
<dbReference type="PIRSF" id="PIRSF006060">
    <property type="entry name" value="AA_transporter"/>
    <property type="match status" value="1"/>
</dbReference>
<feature type="transmembrane region" description="Helical" evidence="7">
    <location>
        <begin position="482"/>
        <end position="500"/>
    </location>
</feature>
<evidence type="ECO:0000313" key="9">
    <source>
        <dbReference type="EMBL" id="TVY55620.1"/>
    </source>
</evidence>
<feature type="transmembrane region" description="Helical" evidence="7">
    <location>
        <begin position="84"/>
        <end position="101"/>
    </location>
</feature>
<feature type="domain" description="Amino acid permease/ SLC12A" evidence="8">
    <location>
        <begin position="54"/>
        <end position="510"/>
    </location>
</feature>
<dbReference type="Gene3D" id="1.20.1740.10">
    <property type="entry name" value="Amino acid/polyamine transporter I"/>
    <property type="match status" value="1"/>
</dbReference>
<evidence type="ECO:0000259" key="8">
    <source>
        <dbReference type="Pfam" id="PF00324"/>
    </source>
</evidence>
<evidence type="ECO:0000256" key="4">
    <source>
        <dbReference type="ARBA" id="ARBA00022970"/>
    </source>
</evidence>
<comment type="caution">
    <text evidence="9">The sequence shown here is derived from an EMBL/GenBank/DDBJ whole genome shotgun (WGS) entry which is preliminary data.</text>
</comment>
<protein>
    <submittedName>
        <fullName evidence="9">Cationic amino acid transporter 1</fullName>
    </submittedName>
</protein>
<evidence type="ECO:0000313" key="10">
    <source>
        <dbReference type="Proteomes" id="UP000481288"/>
    </source>
</evidence>
<sequence>MSSVDHKSDPAATEKDLTTTEGRIDYDVGSIYTSDILPPHDSAGYHRVLPRRQIMMMTIGAGIGTGLWIGTGTALYYAGPAGMAIAYTVMAFVVYEMYMSIGEMTAYKPIHGGFIRQTVEYVDPALGFALGMAFWFDWVMIIPAEITAAITVVDFWPNSVPTAAWITIFLVVIALVNIFEVKIYGHVEFYMSFLKVLAIVAMIFFMIIMTSGGIPGTPKIEFTFWKEGMAFKNGFKGLMKAFLQAGFSFGGGEHIAVIAGEAMTPRKTIKSTIRPLFWRMGSFFVLNIWLVGMCVSPNDKRLVGAKGTLASPFVIAIDNTGHHWLAHLLNAFILVTVISCGITAVYIASRTLTALSDLKLIHPFFAYKDKKGRPVVGLVLSLVLGGGLCYLNCNNTALEVYTWFSSLVGLTGFIMWGTLYIQHIRFRHGLKAQGISYKTLPFRDYMAPYGQYVGLTIIIFLLVGEAYLALSPVSGAKPSAKNFFSTYIAAPLFVADYLGYKFWFKTKFVKASNMDFTAAIPFDEEDRQMREEGERNPPPKKTLRHKITSVLI</sequence>
<evidence type="ECO:0000256" key="7">
    <source>
        <dbReference type="SAM" id="Phobius"/>
    </source>
</evidence>
<dbReference type="AlphaFoldDB" id="A0A7D8UU46"/>
<dbReference type="FunFam" id="1.20.1740.10:FF:000001">
    <property type="entry name" value="Amino acid permease"/>
    <property type="match status" value="1"/>
</dbReference>
<feature type="transmembrane region" description="Helical" evidence="7">
    <location>
        <begin position="400"/>
        <end position="421"/>
    </location>
</feature>
<feature type="transmembrane region" description="Helical" evidence="7">
    <location>
        <begin position="121"/>
        <end position="142"/>
    </location>
</feature>
<name>A0A7D8UU46_9HELO</name>
<keyword evidence="6 7" id="KW-0472">Membrane</keyword>
<keyword evidence="2" id="KW-0813">Transport</keyword>
<dbReference type="PANTHER" id="PTHR43341">
    <property type="entry name" value="AMINO ACID PERMEASE"/>
    <property type="match status" value="1"/>
</dbReference>
<evidence type="ECO:0000256" key="5">
    <source>
        <dbReference type="ARBA" id="ARBA00022989"/>
    </source>
</evidence>
<comment type="subcellular location">
    <subcellularLocation>
        <location evidence="1">Membrane</location>
        <topology evidence="1">Multi-pass membrane protein</topology>
    </subcellularLocation>
</comment>
<feature type="transmembrane region" description="Helical" evidence="7">
    <location>
        <begin position="162"/>
        <end position="181"/>
    </location>
</feature>
<feature type="transmembrane region" description="Helical" evidence="7">
    <location>
        <begin position="276"/>
        <end position="292"/>
    </location>
</feature>
<reference evidence="9 10" key="1">
    <citation type="submission" date="2018-05" db="EMBL/GenBank/DDBJ databases">
        <title>Whole genome sequencing for identification of molecular markers to develop diagnostic detection tools for the regulated plant pathogen Lachnellula willkommii.</title>
        <authorList>
            <person name="Giroux E."/>
            <person name="Bilodeau G."/>
        </authorList>
    </citation>
    <scope>NUCLEOTIDE SEQUENCE [LARGE SCALE GENOMIC DNA]</scope>
    <source>
        <strain evidence="9 10">CBS 625.97</strain>
    </source>
</reference>
<evidence type="ECO:0000256" key="2">
    <source>
        <dbReference type="ARBA" id="ARBA00022448"/>
    </source>
</evidence>
<dbReference type="OrthoDB" id="3900342at2759"/>
<keyword evidence="4" id="KW-0029">Amino-acid transport</keyword>
<evidence type="ECO:0000256" key="6">
    <source>
        <dbReference type="ARBA" id="ARBA00023136"/>
    </source>
</evidence>
<dbReference type="Proteomes" id="UP000481288">
    <property type="component" value="Unassembled WGS sequence"/>
</dbReference>
<dbReference type="GO" id="GO:0015171">
    <property type="term" value="F:amino acid transmembrane transporter activity"/>
    <property type="evidence" value="ECO:0007669"/>
    <property type="project" value="TreeGrafter"/>
</dbReference>
<feature type="transmembrane region" description="Helical" evidence="7">
    <location>
        <begin position="452"/>
        <end position="470"/>
    </location>
</feature>
<dbReference type="PROSITE" id="PS00218">
    <property type="entry name" value="AMINO_ACID_PERMEASE_1"/>
    <property type="match status" value="1"/>
</dbReference>
<feature type="transmembrane region" description="Helical" evidence="7">
    <location>
        <begin position="54"/>
        <end position="78"/>
    </location>
</feature>
<dbReference type="EMBL" id="QGMG01000224">
    <property type="protein sequence ID" value="TVY55620.1"/>
    <property type="molecule type" value="Genomic_DNA"/>
</dbReference>
<dbReference type="InterPro" id="IPR050524">
    <property type="entry name" value="APC_YAT"/>
</dbReference>
<dbReference type="GO" id="GO:0016020">
    <property type="term" value="C:membrane"/>
    <property type="evidence" value="ECO:0007669"/>
    <property type="project" value="UniProtKB-SubCell"/>
</dbReference>
<dbReference type="Pfam" id="PF00324">
    <property type="entry name" value="AA_permease"/>
    <property type="match status" value="1"/>
</dbReference>
<keyword evidence="3 7" id="KW-0812">Transmembrane</keyword>
<gene>
    <name evidence="9" type="primary">cat1</name>
    <name evidence="9" type="ORF">LCER1_G003036</name>
</gene>
<keyword evidence="5 7" id="KW-1133">Transmembrane helix</keyword>
<keyword evidence="10" id="KW-1185">Reference proteome</keyword>
<accession>A0A7D8UU46</accession>
<feature type="transmembrane region" description="Helical" evidence="7">
    <location>
        <begin position="328"/>
        <end position="349"/>
    </location>
</feature>
<evidence type="ECO:0000256" key="3">
    <source>
        <dbReference type="ARBA" id="ARBA00022692"/>
    </source>
</evidence>